<evidence type="ECO:0000313" key="6">
    <source>
        <dbReference type="EMBL" id="KAA9034367.1"/>
    </source>
</evidence>
<dbReference type="RefSeq" id="WP_150417205.1">
    <property type="nucleotide sequence ID" value="NZ_VYQF01000016.1"/>
</dbReference>
<keyword evidence="4" id="KW-0862">Zinc</keyword>
<dbReference type="GO" id="GO:0046872">
    <property type="term" value="F:metal ion binding"/>
    <property type="evidence" value="ECO:0007669"/>
    <property type="project" value="UniProtKB-KW"/>
</dbReference>
<accession>A0A5J5I9K6</accession>
<comment type="cofactor">
    <cofactor evidence="1">
        <name>Zn(2+)</name>
        <dbReference type="ChEBI" id="CHEBI:29105"/>
    </cofactor>
</comment>
<keyword evidence="2" id="KW-0479">Metal-binding</keyword>
<dbReference type="AlphaFoldDB" id="A0A5J5I9K6"/>
<dbReference type="InterPro" id="IPR003785">
    <property type="entry name" value="Creatininase/forma_Hydrolase"/>
</dbReference>
<evidence type="ECO:0000256" key="3">
    <source>
        <dbReference type="ARBA" id="ARBA00022801"/>
    </source>
</evidence>
<dbReference type="PANTHER" id="PTHR35005">
    <property type="entry name" value="3-DEHYDRO-SCYLLO-INOSOSE HYDROLASE"/>
    <property type="match status" value="1"/>
</dbReference>
<evidence type="ECO:0000256" key="5">
    <source>
        <dbReference type="ARBA" id="ARBA00024029"/>
    </source>
</evidence>
<organism evidence="6 7">
    <name type="scientific">Ginsengibacter hankyongi</name>
    <dbReference type="NCBI Taxonomy" id="2607284"/>
    <lineage>
        <taxon>Bacteria</taxon>
        <taxon>Pseudomonadati</taxon>
        <taxon>Bacteroidota</taxon>
        <taxon>Chitinophagia</taxon>
        <taxon>Chitinophagales</taxon>
        <taxon>Chitinophagaceae</taxon>
        <taxon>Ginsengibacter</taxon>
    </lineage>
</organism>
<dbReference type="Gene3D" id="3.40.50.10310">
    <property type="entry name" value="Creatininase"/>
    <property type="match status" value="1"/>
</dbReference>
<dbReference type="Pfam" id="PF02633">
    <property type="entry name" value="Creatininase"/>
    <property type="match status" value="1"/>
</dbReference>
<comment type="caution">
    <text evidence="6">The sequence shown here is derived from an EMBL/GenBank/DDBJ whole genome shotgun (WGS) entry which is preliminary data.</text>
</comment>
<dbReference type="GO" id="GO:0016811">
    <property type="term" value="F:hydrolase activity, acting on carbon-nitrogen (but not peptide) bonds, in linear amides"/>
    <property type="evidence" value="ECO:0007669"/>
    <property type="project" value="TreeGrafter"/>
</dbReference>
<evidence type="ECO:0000256" key="2">
    <source>
        <dbReference type="ARBA" id="ARBA00022723"/>
    </source>
</evidence>
<gene>
    <name evidence="6" type="ORF">FW778_22640</name>
</gene>
<evidence type="ECO:0000256" key="4">
    <source>
        <dbReference type="ARBA" id="ARBA00022833"/>
    </source>
</evidence>
<keyword evidence="7" id="KW-1185">Reference proteome</keyword>
<dbReference type="SUPFAM" id="SSF102215">
    <property type="entry name" value="Creatininase"/>
    <property type="match status" value="1"/>
</dbReference>
<comment type="similarity">
    <text evidence="5">Belongs to the creatininase superfamily.</text>
</comment>
<evidence type="ECO:0000256" key="1">
    <source>
        <dbReference type="ARBA" id="ARBA00001947"/>
    </source>
</evidence>
<sequence>MIWDQLSYLQLDRLDRNIPVLLTLAATEQHGPHLPLATDRLIGDHFAAALNAAIGDSILILPTVGIGCSGHHLGFPGTLSLSHAAFGMVVKDIIGSVLHHGFYKIILFNSHGGNQGIGQVILEQLGQENPKAHIVGVTWWLIVQEALKKISETGPGGTGHACEFETSLMEVIAPHLVAREQLEKGGNKAGFPWAEGDMLKGPKASYYRNFKTMTSNGIFGNPLKADVGKGIQITNAVVNALQMVVTDLFAIKEKP</sequence>
<proteinExistence type="inferred from homology"/>
<dbReference type="InterPro" id="IPR024087">
    <property type="entry name" value="Creatininase-like_sf"/>
</dbReference>
<dbReference type="PANTHER" id="PTHR35005:SF1">
    <property type="entry name" value="2-AMINO-5-FORMYLAMINO-6-RIBOSYLAMINOPYRIMIDIN-4(3H)-ONE 5'-MONOPHOSPHATE DEFORMYLASE"/>
    <property type="match status" value="1"/>
</dbReference>
<reference evidence="6 7" key="1">
    <citation type="submission" date="2019-09" db="EMBL/GenBank/DDBJ databases">
        <title>Draft genome sequence of Ginsengibacter sp. BR5-29.</title>
        <authorList>
            <person name="Im W.-T."/>
        </authorList>
    </citation>
    <scope>NUCLEOTIDE SEQUENCE [LARGE SCALE GENOMIC DNA]</scope>
    <source>
        <strain evidence="6 7">BR5-29</strain>
    </source>
</reference>
<protein>
    <submittedName>
        <fullName evidence="6">Creatininase family protein</fullName>
    </submittedName>
</protein>
<dbReference type="GO" id="GO:0009231">
    <property type="term" value="P:riboflavin biosynthetic process"/>
    <property type="evidence" value="ECO:0007669"/>
    <property type="project" value="TreeGrafter"/>
</dbReference>
<keyword evidence="3" id="KW-0378">Hydrolase</keyword>
<name>A0A5J5I9K6_9BACT</name>
<evidence type="ECO:0000313" key="7">
    <source>
        <dbReference type="Proteomes" id="UP000326903"/>
    </source>
</evidence>
<dbReference type="Proteomes" id="UP000326903">
    <property type="component" value="Unassembled WGS sequence"/>
</dbReference>
<dbReference type="EMBL" id="VYQF01000016">
    <property type="protein sequence ID" value="KAA9034367.1"/>
    <property type="molecule type" value="Genomic_DNA"/>
</dbReference>